<dbReference type="GO" id="GO:0020037">
    <property type="term" value="F:heme binding"/>
    <property type="evidence" value="ECO:0007669"/>
    <property type="project" value="InterPro"/>
</dbReference>
<dbReference type="PANTHER" id="PTHR24291:SF189">
    <property type="entry name" value="CYTOCHROME P450 4C3-RELATED"/>
    <property type="match status" value="1"/>
</dbReference>
<dbReference type="InterPro" id="IPR050196">
    <property type="entry name" value="Cytochrome_P450_Monoox"/>
</dbReference>
<evidence type="ECO:0000256" key="5">
    <source>
        <dbReference type="ARBA" id="ARBA00022617"/>
    </source>
</evidence>
<evidence type="ECO:0000313" key="15">
    <source>
        <dbReference type="EMBL" id="KAJ9596972.1"/>
    </source>
</evidence>
<dbReference type="AlphaFoldDB" id="A0AAD8AER6"/>
<feature type="binding site" description="axial binding residue" evidence="13">
    <location>
        <position position="445"/>
    </location>
    <ligand>
        <name>heme</name>
        <dbReference type="ChEBI" id="CHEBI:30413"/>
    </ligand>
    <ligandPart>
        <name>Fe</name>
        <dbReference type="ChEBI" id="CHEBI:18248"/>
    </ligandPart>
</feature>
<dbReference type="PRINTS" id="PR00463">
    <property type="entry name" value="EP450I"/>
</dbReference>
<accession>A0AAD8AER6</accession>
<comment type="subcellular location">
    <subcellularLocation>
        <location evidence="3">Endoplasmic reticulum membrane</location>
        <topology evidence="3">Peripheral membrane protein</topology>
    </subcellularLocation>
    <subcellularLocation>
        <location evidence="2">Microsome membrane</location>
        <topology evidence="2">Peripheral membrane protein</topology>
    </subcellularLocation>
</comment>
<keyword evidence="11 14" id="KW-0503">Monooxygenase</keyword>
<evidence type="ECO:0000256" key="7">
    <source>
        <dbReference type="ARBA" id="ARBA00022824"/>
    </source>
</evidence>
<dbReference type="InterPro" id="IPR036396">
    <property type="entry name" value="Cyt_P450_sf"/>
</dbReference>
<gene>
    <name evidence="15" type="ORF">L9F63_012002</name>
</gene>
<dbReference type="PANTHER" id="PTHR24291">
    <property type="entry name" value="CYTOCHROME P450 FAMILY 4"/>
    <property type="match status" value="1"/>
</dbReference>
<evidence type="ECO:0000313" key="16">
    <source>
        <dbReference type="Proteomes" id="UP001233999"/>
    </source>
</evidence>
<dbReference type="SUPFAM" id="SSF48264">
    <property type="entry name" value="Cytochrome P450"/>
    <property type="match status" value="1"/>
</dbReference>
<name>A0AAD8AER6_DIPPU</name>
<comment type="cofactor">
    <cofactor evidence="1 13">
        <name>heme</name>
        <dbReference type="ChEBI" id="CHEBI:30413"/>
    </cofactor>
</comment>
<keyword evidence="9 14" id="KW-0560">Oxidoreductase</keyword>
<keyword evidence="10 13" id="KW-0408">Iron</keyword>
<evidence type="ECO:0000256" key="11">
    <source>
        <dbReference type="ARBA" id="ARBA00023033"/>
    </source>
</evidence>
<protein>
    <recommendedName>
        <fullName evidence="17">Cytochrome P450</fullName>
    </recommendedName>
</protein>
<keyword evidence="7" id="KW-0256">Endoplasmic reticulum</keyword>
<evidence type="ECO:0000256" key="6">
    <source>
        <dbReference type="ARBA" id="ARBA00022723"/>
    </source>
</evidence>
<dbReference type="EMBL" id="JASPKZ010001952">
    <property type="protein sequence ID" value="KAJ9596972.1"/>
    <property type="molecule type" value="Genomic_DNA"/>
</dbReference>
<keyword evidence="8" id="KW-0492">Microsome</keyword>
<dbReference type="Gene3D" id="1.10.630.10">
    <property type="entry name" value="Cytochrome P450"/>
    <property type="match status" value="1"/>
</dbReference>
<dbReference type="Pfam" id="PF00067">
    <property type="entry name" value="p450"/>
    <property type="match status" value="1"/>
</dbReference>
<keyword evidence="16" id="KW-1185">Reference proteome</keyword>
<evidence type="ECO:0000256" key="10">
    <source>
        <dbReference type="ARBA" id="ARBA00023004"/>
    </source>
</evidence>
<dbReference type="InterPro" id="IPR002401">
    <property type="entry name" value="Cyt_P450_E_grp-I"/>
</dbReference>
<reference evidence="15" key="1">
    <citation type="journal article" date="2023" name="IScience">
        <title>Live-bearing cockroach genome reveals convergent evolutionary mechanisms linked to viviparity in insects and beyond.</title>
        <authorList>
            <person name="Fouks B."/>
            <person name="Harrison M.C."/>
            <person name="Mikhailova A.A."/>
            <person name="Marchal E."/>
            <person name="English S."/>
            <person name="Carruthers M."/>
            <person name="Jennings E.C."/>
            <person name="Chiamaka E.L."/>
            <person name="Frigard R.A."/>
            <person name="Pippel M."/>
            <person name="Attardo G.M."/>
            <person name="Benoit J.B."/>
            <person name="Bornberg-Bauer E."/>
            <person name="Tobe S.S."/>
        </authorList>
    </citation>
    <scope>NUCLEOTIDE SEQUENCE</scope>
    <source>
        <strain evidence="15">Stay&amp;Tobe</strain>
    </source>
</reference>
<sequence>MITITLLVTLFITCALYYWYSRRRLRYLASKLPGPPTLPLVGNSLLFVGTAEKMFKNSSRIVNTWAPIFRLWLGPILVVALSDPRDIEIVLRNSKYFEKGWVYNFLRPWLGKGLITASGERWHKHRKLITPTFHFKILEQFVPIFEANCNILVEKLRKTESEVINIAEYMELYSLDTICETAMGYQPQGQLNERSPYVDATKKVSEIMQKRVAKIWLYNDFLFNWTTSGQELKKSLKIIHGISTEIVKRKMEQLKTLKSQGVDIKENESIGEKKKMAFLDHLLHNSADDNDLTVQDIREEVDTFLFTGHDTTTSLLSFTLFLLGHHQSIQEEAYQEVRSVVGDSERSITYNDLSKLKYVERCLLETLRVYPTVSVLPRSCKAEIKMRDHVLPAGCIVLIFIMKLHKNPEFFPDPITFNPDRFLPENISKRHPYSFIPFSAGPRNCIGQKYGMIQAKYILATILRNFHITPGCKRRELRPVSHIVTKSANGIPIILKSRHKSSQEHC</sequence>
<dbReference type="InterPro" id="IPR001128">
    <property type="entry name" value="Cyt_P450"/>
</dbReference>
<evidence type="ECO:0000256" key="13">
    <source>
        <dbReference type="PIRSR" id="PIRSR602401-1"/>
    </source>
</evidence>
<evidence type="ECO:0000256" key="4">
    <source>
        <dbReference type="ARBA" id="ARBA00010617"/>
    </source>
</evidence>
<dbReference type="GO" id="GO:0005506">
    <property type="term" value="F:iron ion binding"/>
    <property type="evidence" value="ECO:0007669"/>
    <property type="project" value="InterPro"/>
</dbReference>
<keyword evidence="6 13" id="KW-0479">Metal-binding</keyword>
<evidence type="ECO:0000256" key="8">
    <source>
        <dbReference type="ARBA" id="ARBA00022848"/>
    </source>
</evidence>
<comment type="similarity">
    <text evidence="4 14">Belongs to the cytochrome P450 family.</text>
</comment>
<dbReference type="InterPro" id="IPR017972">
    <property type="entry name" value="Cyt_P450_CS"/>
</dbReference>
<evidence type="ECO:0000256" key="3">
    <source>
        <dbReference type="ARBA" id="ARBA00004406"/>
    </source>
</evidence>
<evidence type="ECO:0000256" key="9">
    <source>
        <dbReference type="ARBA" id="ARBA00023002"/>
    </source>
</evidence>
<proteinExistence type="inferred from homology"/>
<evidence type="ECO:0000256" key="14">
    <source>
        <dbReference type="RuleBase" id="RU000461"/>
    </source>
</evidence>
<evidence type="ECO:0000256" key="2">
    <source>
        <dbReference type="ARBA" id="ARBA00004174"/>
    </source>
</evidence>
<keyword evidence="12" id="KW-0472">Membrane</keyword>
<dbReference type="Proteomes" id="UP001233999">
    <property type="component" value="Unassembled WGS sequence"/>
</dbReference>
<keyword evidence="5 13" id="KW-0349">Heme</keyword>
<dbReference type="CDD" id="cd20628">
    <property type="entry name" value="CYP4"/>
    <property type="match status" value="1"/>
</dbReference>
<dbReference type="PROSITE" id="PS00086">
    <property type="entry name" value="CYTOCHROME_P450"/>
    <property type="match status" value="1"/>
</dbReference>
<evidence type="ECO:0000256" key="1">
    <source>
        <dbReference type="ARBA" id="ARBA00001971"/>
    </source>
</evidence>
<evidence type="ECO:0000256" key="12">
    <source>
        <dbReference type="ARBA" id="ARBA00023136"/>
    </source>
</evidence>
<reference evidence="15" key="2">
    <citation type="submission" date="2023-05" db="EMBL/GenBank/DDBJ databases">
        <authorList>
            <person name="Fouks B."/>
        </authorList>
    </citation>
    <scope>NUCLEOTIDE SEQUENCE</scope>
    <source>
        <strain evidence="15">Stay&amp;Tobe</strain>
        <tissue evidence="15">Testes</tissue>
    </source>
</reference>
<dbReference type="GO" id="GO:0005789">
    <property type="term" value="C:endoplasmic reticulum membrane"/>
    <property type="evidence" value="ECO:0007669"/>
    <property type="project" value="UniProtKB-SubCell"/>
</dbReference>
<organism evidence="15 16">
    <name type="scientific">Diploptera punctata</name>
    <name type="common">Pacific beetle cockroach</name>
    <dbReference type="NCBI Taxonomy" id="6984"/>
    <lineage>
        <taxon>Eukaryota</taxon>
        <taxon>Metazoa</taxon>
        <taxon>Ecdysozoa</taxon>
        <taxon>Arthropoda</taxon>
        <taxon>Hexapoda</taxon>
        <taxon>Insecta</taxon>
        <taxon>Pterygota</taxon>
        <taxon>Neoptera</taxon>
        <taxon>Polyneoptera</taxon>
        <taxon>Dictyoptera</taxon>
        <taxon>Blattodea</taxon>
        <taxon>Blaberoidea</taxon>
        <taxon>Blaberidae</taxon>
        <taxon>Diplopterinae</taxon>
        <taxon>Diploptera</taxon>
    </lineage>
</organism>
<dbReference type="GO" id="GO:0004497">
    <property type="term" value="F:monooxygenase activity"/>
    <property type="evidence" value="ECO:0007669"/>
    <property type="project" value="UniProtKB-KW"/>
</dbReference>
<dbReference type="GO" id="GO:0016705">
    <property type="term" value="F:oxidoreductase activity, acting on paired donors, with incorporation or reduction of molecular oxygen"/>
    <property type="evidence" value="ECO:0007669"/>
    <property type="project" value="InterPro"/>
</dbReference>
<dbReference type="PRINTS" id="PR00385">
    <property type="entry name" value="P450"/>
</dbReference>
<evidence type="ECO:0008006" key="17">
    <source>
        <dbReference type="Google" id="ProtNLM"/>
    </source>
</evidence>
<comment type="caution">
    <text evidence="15">The sequence shown here is derived from an EMBL/GenBank/DDBJ whole genome shotgun (WGS) entry which is preliminary data.</text>
</comment>